<dbReference type="RefSeq" id="WP_163459400.1">
    <property type="nucleotide sequence ID" value="NZ_JAAGOH010000033.1"/>
</dbReference>
<dbReference type="InterPro" id="IPR036388">
    <property type="entry name" value="WH-like_DNA-bd_sf"/>
</dbReference>
<dbReference type="PROSITE" id="PS50043">
    <property type="entry name" value="HTH_LUXR_2"/>
    <property type="match status" value="1"/>
</dbReference>
<evidence type="ECO:0000313" key="5">
    <source>
        <dbReference type="EMBL" id="NDY93363.1"/>
    </source>
</evidence>
<gene>
    <name evidence="5" type="ORF">G3A44_19400</name>
</gene>
<dbReference type="PANTHER" id="PTHR44688">
    <property type="entry name" value="DNA-BINDING TRANSCRIPTIONAL ACTIVATOR DEVR_DOSR"/>
    <property type="match status" value="1"/>
</dbReference>
<keyword evidence="6" id="KW-1185">Reference proteome</keyword>
<feature type="domain" description="HTH luxR-type" evidence="4">
    <location>
        <begin position="181"/>
        <end position="246"/>
    </location>
</feature>
<dbReference type="InterPro" id="IPR016032">
    <property type="entry name" value="Sig_transdc_resp-reg_C-effctor"/>
</dbReference>
<protein>
    <submittedName>
        <fullName evidence="5">Helix-turn-helix transcriptional regulator</fullName>
    </submittedName>
</protein>
<keyword evidence="3" id="KW-0804">Transcription</keyword>
<keyword evidence="1" id="KW-0805">Transcription regulation</keyword>
<keyword evidence="2" id="KW-0238">DNA-binding</keyword>
<proteinExistence type="predicted"/>
<evidence type="ECO:0000313" key="6">
    <source>
        <dbReference type="Proteomes" id="UP000484255"/>
    </source>
</evidence>
<dbReference type="PRINTS" id="PR00038">
    <property type="entry name" value="HTHLUXR"/>
</dbReference>
<dbReference type="Proteomes" id="UP000484255">
    <property type="component" value="Unassembled WGS sequence"/>
</dbReference>
<evidence type="ECO:0000256" key="2">
    <source>
        <dbReference type="ARBA" id="ARBA00023125"/>
    </source>
</evidence>
<evidence type="ECO:0000259" key="4">
    <source>
        <dbReference type="PROSITE" id="PS50043"/>
    </source>
</evidence>
<evidence type="ECO:0000256" key="1">
    <source>
        <dbReference type="ARBA" id="ARBA00023015"/>
    </source>
</evidence>
<evidence type="ECO:0000256" key="3">
    <source>
        <dbReference type="ARBA" id="ARBA00023163"/>
    </source>
</evidence>
<dbReference type="GO" id="GO:0006355">
    <property type="term" value="P:regulation of DNA-templated transcription"/>
    <property type="evidence" value="ECO:0007669"/>
    <property type="project" value="InterPro"/>
</dbReference>
<dbReference type="GO" id="GO:0003677">
    <property type="term" value="F:DNA binding"/>
    <property type="evidence" value="ECO:0007669"/>
    <property type="project" value="UniProtKB-KW"/>
</dbReference>
<dbReference type="SMART" id="SM00421">
    <property type="entry name" value="HTH_LUXR"/>
    <property type="match status" value="1"/>
</dbReference>
<dbReference type="SUPFAM" id="SSF46894">
    <property type="entry name" value="C-terminal effector domain of the bipartite response regulators"/>
    <property type="match status" value="1"/>
</dbReference>
<accession>A0A7C9TMZ6</accession>
<dbReference type="PANTHER" id="PTHR44688:SF16">
    <property type="entry name" value="DNA-BINDING TRANSCRIPTIONAL ACTIVATOR DEVR_DOSR"/>
    <property type="match status" value="1"/>
</dbReference>
<name>A0A7C9TMZ6_9BURK</name>
<reference evidence="5 6" key="1">
    <citation type="submission" date="2020-02" db="EMBL/GenBank/DDBJ databases">
        <title>Ideonella bacterium strain TBM-1.</title>
        <authorList>
            <person name="Chen W.-M."/>
        </authorList>
    </citation>
    <scope>NUCLEOTIDE SEQUENCE [LARGE SCALE GENOMIC DNA]</scope>
    <source>
        <strain evidence="5 6">TBM-1</strain>
    </source>
</reference>
<dbReference type="InterPro" id="IPR000792">
    <property type="entry name" value="Tscrpt_reg_LuxR_C"/>
</dbReference>
<sequence>MLPVSERIGTIFAFEIPAHRGPLNPDEREFARRLGTHLHDALLAYERVRQLMQQALAGHQLLASYPYPMWLLDAQRGITFENPAAVAERERGDRVAEVGQRLVLVRSAADRQLGECLLRLHQAGHGAQATVDLRPTEADPPLWLHLSLLVPGATLGAFGERPMVLATLFDPQHVSALDPFALAQMFRLTPTEAKVAVRVAEGLTAEQIGLQLHTAQSTVRTHIREVLAKLGASRTADVVRLLRQGEALWAAKRRADDLADHQPRPRSGDR</sequence>
<dbReference type="Pfam" id="PF00196">
    <property type="entry name" value="GerE"/>
    <property type="match status" value="1"/>
</dbReference>
<dbReference type="EMBL" id="JAAGOH010000033">
    <property type="protein sequence ID" value="NDY93363.1"/>
    <property type="molecule type" value="Genomic_DNA"/>
</dbReference>
<dbReference type="CDD" id="cd06170">
    <property type="entry name" value="LuxR_C_like"/>
    <property type="match status" value="1"/>
</dbReference>
<dbReference type="Gene3D" id="1.10.10.10">
    <property type="entry name" value="Winged helix-like DNA-binding domain superfamily/Winged helix DNA-binding domain"/>
    <property type="match status" value="1"/>
</dbReference>
<dbReference type="AlphaFoldDB" id="A0A7C9TMZ6"/>
<organism evidence="5 6">
    <name type="scientific">Ideonella livida</name>
    <dbReference type="NCBI Taxonomy" id="2707176"/>
    <lineage>
        <taxon>Bacteria</taxon>
        <taxon>Pseudomonadati</taxon>
        <taxon>Pseudomonadota</taxon>
        <taxon>Betaproteobacteria</taxon>
        <taxon>Burkholderiales</taxon>
        <taxon>Sphaerotilaceae</taxon>
        <taxon>Ideonella</taxon>
    </lineage>
</organism>
<comment type="caution">
    <text evidence="5">The sequence shown here is derived from an EMBL/GenBank/DDBJ whole genome shotgun (WGS) entry which is preliminary data.</text>
</comment>